<comment type="subcellular location">
    <subcellularLocation>
        <location evidence="1">Membrane</location>
        <topology evidence="1">Single-pass membrane protein</topology>
    </subcellularLocation>
</comment>
<keyword evidence="4" id="KW-0472">Membrane</keyword>
<evidence type="ECO:0000256" key="5">
    <source>
        <dbReference type="SAM" id="SignalP"/>
    </source>
</evidence>
<organism evidence="7 8">
    <name type="scientific">Cladorrhinum samala</name>
    <dbReference type="NCBI Taxonomy" id="585594"/>
    <lineage>
        <taxon>Eukaryota</taxon>
        <taxon>Fungi</taxon>
        <taxon>Dikarya</taxon>
        <taxon>Ascomycota</taxon>
        <taxon>Pezizomycotina</taxon>
        <taxon>Sordariomycetes</taxon>
        <taxon>Sordariomycetidae</taxon>
        <taxon>Sordariales</taxon>
        <taxon>Podosporaceae</taxon>
        <taxon>Cladorrhinum</taxon>
    </lineage>
</organism>
<dbReference type="InterPro" id="IPR007074">
    <property type="entry name" value="LicD/FKTN/FKRP_NTP_transf"/>
</dbReference>
<gene>
    <name evidence="7" type="ORF">QBC42DRAFT_261490</name>
</gene>
<dbReference type="PANTHER" id="PTHR15407">
    <property type="entry name" value="FUKUTIN-RELATED"/>
    <property type="match status" value="1"/>
</dbReference>
<keyword evidence="8" id="KW-1185">Reference proteome</keyword>
<evidence type="ECO:0000313" key="8">
    <source>
        <dbReference type="Proteomes" id="UP001321749"/>
    </source>
</evidence>
<dbReference type="GO" id="GO:0009100">
    <property type="term" value="P:glycoprotein metabolic process"/>
    <property type="evidence" value="ECO:0007669"/>
    <property type="project" value="UniProtKB-ARBA"/>
</dbReference>
<reference evidence="7" key="2">
    <citation type="submission" date="2023-06" db="EMBL/GenBank/DDBJ databases">
        <authorList>
            <consortium name="Lawrence Berkeley National Laboratory"/>
            <person name="Mondo S.J."/>
            <person name="Hensen N."/>
            <person name="Bonometti L."/>
            <person name="Westerberg I."/>
            <person name="Brannstrom I.O."/>
            <person name="Guillou S."/>
            <person name="Cros-Aarteil S."/>
            <person name="Calhoun S."/>
            <person name="Haridas S."/>
            <person name="Kuo A."/>
            <person name="Pangilinan J."/>
            <person name="Riley R."/>
            <person name="Labutti K."/>
            <person name="Andreopoulos B."/>
            <person name="Lipzen A."/>
            <person name="Chen C."/>
            <person name="Yanf M."/>
            <person name="Daum C."/>
            <person name="Ng V."/>
            <person name="Clum A."/>
            <person name="Steindorff A."/>
            <person name="Ohm R."/>
            <person name="Martin F."/>
            <person name="Silar P."/>
            <person name="Natvig D."/>
            <person name="Lalanne C."/>
            <person name="Gautier V."/>
            <person name="Ament-Velasquez S.L."/>
            <person name="Kruys A."/>
            <person name="Hutchinson M.I."/>
            <person name="Powell A.J."/>
            <person name="Barry K."/>
            <person name="Miller A.N."/>
            <person name="Grigoriev I.V."/>
            <person name="Debuchy R."/>
            <person name="Gladieux P."/>
            <person name="Thoren M.H."/>
            <person name="Johannesson H."/>
        </authorList>
    </citation>
    <scope>NUCLEOTIDE SEQUENCE</scope>
    <source>
        <strain evidence="7">PSN324</strain>
    </source>
</reference>
<comment type="caution">
    <text evidence="7">The sequence shown here is derived from an EMBL/GenBank/DDBJ whole genome shotgun (WGS) entry which is preliminary data.</text>
</comment>
<feature type="signal peptide" evidence="5">
    <location>
        <begin position="1"/>
        <end position="19"/>
    </location>
</feature>
<dbReference type="PANTHER" id="PTHR15407:SF32">
    <property type="entry name" value="PROTEIN (MNN4), PUTATIVE (AFU_ORTHOLOGUE AFUA_1G03790)-RELATED"/>
    <property type="match status" value="1"/>
</dbReference>
<evidence type="ECO:0000256" key="3">
    <source>
        <dbReference type="ARBA" id="ARBA00022989"/>
    </source>
</evidence>
<proteinExistence type="predicted"/>
<dbReference type="AlphaFoldDB" id="A0AAV9HYU0"/>
<accession>A0AAV9HYU0</accession>
<dbReference type="Proteomes" id="UP001321749">
    <property type="component" value="Unassembled WGS sequence"/>
</dbReference>
<protein>
    <submittedName>
        <fullName evidence="7">LicD family-domain-containing protein</fullName>
    </submittedName>
</protein>
<evidence type="ECO:0000256" key="1">
    <source>
        <dbReference type="ARBA" id="ARBA00004167"/>
    </source>
</evidence>
<feature type="domain" description="LicD/FKTN/FKRP nucleotidyltransferase" evidence="6">
    <location>
        <begin position="90"/>
        <end position="190"/>
    </location>
</feature>
<sequence>MRLDILLLFNSSLFLCAIAASRNYPSLRVQDERQPEHTPTWEKVTTRPYFHESEFHPRYDRRYAKRPLDYEEQKWALKNLTRNYLTTLHALGVETWLTHKTLLGWWWQQQVLPWEPNISVQISEPGIFFLATYHNMSVHRFRVPGTRERRTYLLDISPDYRDREVGDSSNTVDARWVDMQSGLFIDIQVVRYNLAHPGGKGMLSCKDGSEVKDTFLFPLRDTNFEGAPAKIPYRFRELLAAEYGVDALISADHGSHWFDIERSEWVRKDTPDI</sequence>
<evidence type="ECO:0000259" key="6">
    <source>
        <dbReference type="Pfam" id="PF04991"/>
    </source>
</evidence>
<reference evidence="7" key="1">
    <citation type="journal article" date="2023" name="Mol. Phylogenet. Evol.">
        <title>Genome-scale phylogeny and comparative genomics of the fungal order Sordariales.</title>
        <authorList>
            <person name="Hensen N."/>
            <person name="Bonometti L."/>
            <person name="Westerberg I."/>
            <person name="Brannstrom I.O."/>
            <person name="Guillou S."/>
            <person name="Cros-Aarteil S."/>
            <person name="Calhoun S."/>
            <person name="Haridas S."/>
            <person name="Kuo A."/>
            <person name="Mondo S."/>
            <person name="Pangilinan J."/>
            <person name="Riley R."/>
            <person name="LaButti K."/>
            <person name="Andreopoulos B."/>
            <person name="Lipzen A."/>
            <person name="Chen C."/>
            <person name="Yan M."/>
            <person name="Daum C."/>
            <person name="Ng V."/>
            <person name="Clum A."/>
            <person name="Steindorff A."/>
            <person name="Ohm R.A."/>
            <person name="Martin F."/>
            <person name="Silar P."/>
            <person name="Natvig D.O."/>
            <person name="Lalanne C."/>
            <person name="Gautier V."/>
            <person name="Ament-Velasquez S.L."/>
            <person name="Kruys A."/>
            <person name="Hutchinson M.I."/>
            <person name="Powell A.J."/>
            <person name="Barry K."/>
            <person name="Miller A.N."/>
            <person name="Grigoriev I.V."/>
            <person name="Debuchy R."/>
            <person name="Gladieux P."/>
            <person name="Hiltunen Thoren M."/>
            <person name="Johannesson H."/>
        </authorList>
    </citation>
    <scope>NUCLEOTIDE SEQUENCE</scope>
    <source>
        <strain evidence="7">PSN324</strain>
    </source>
</reference>
<keyword evidence="5" id="KW-0732">Signal</keyword>
<dbReference type="EMBL" id="MU864939">
    <property type="protein sequence ID" value="KAK4465533.1"/>
    <property type="molecule type" value="Genomic_DNA"/>
</dbReference>
<evidence type="ECO:0000256" key="2">
    <source>
        <dbReference type="ARBA" id="ARBA00022692"/>
    </source>
</evidence>
<keyword evidence="3" id="KW-1133">Transmembrane helix</keyword>
<evidence type="ECO:0000313" key="7">
    <source>
        <dbReference type="EMBL" id="KAK4465533.1"/>
    </source>
</evidence>
<dbReference type="Pfam" id="PF04991">
    <property type="entry name" value="LicD"/>
    <property type="match status" value="1"/>
</dbReference>
<keyword evidence="2" id="KW-0812">Transmembrane</keyword>
<dbReference type="InterPro" id="IPR009644">
    <property type="entry name" value="FKTN/MNN4/W02B3.4-1"/>
</dbReference>
<name>A0AAV9HYU0_9PEZI</name>
<dbReference type="GO" id="GO:0016020">
    <property type="term" value="C:membrane"/>
    <property type="evidence" value="ECO:0007669"/>
    <property type="project" value="UniProtKB-SubCell"/>
</dbReference>
<evidence type="ECO:0000256" key="4">
    <source>
        <dbReference type="ARBA" id="ARBA00023136"/>
    </source>
</evidence>
<feature type="chain" id="PRO_5043687282" evidence="5">
    <location>
        <begin position="20"/>
        <end position="273"/>
    </location>
</feature>